<keyword evidence="1 9" id="KW-1003">Cell membrane</keyword>
<comment type="function">
    <text evidence="9">Involved in targeting and insertion of nascent membrane proteins into the cytoplasmic membrane. Acts as a receptor for the complex formed by the signal recognition particle (SRP) and the ribosome-nascent chain (RNC).</text>
</comment>
<evidence type="ECO:0000256" key="9">
    <source>
        <dbReference type="HAMAP-Rule" id="MF_00920"/>
    </source>
</evidence>
<dbReference type="GO" id="GO:0005737">
    <property type="term" value="C:cytoplasm"/>
    <property type="evidence" value="ECO:0007669"/>
    <property type="project" value="UniProtKB-SubCell"/>
</dbReference>
<dbReference type="AlphaFoldDB" id="A0A1C4UQ64"/>
<dbReference type="GO" id="GO:0005047">
    <property type="term" value="F:signal recognition particle binding"/>
    <property type="evidence" value="ECO:0007669"/>
    <property type="project" value="TreeGrafter"/>
</dbReference>
<keyword evidence="4 9" id="KW-0378">Hydrolase</keyword>
<dbReference type="InterPro" id="IPR036225">
    <property type="entry name" value="SRP/SRP_N"/>
</dbReference>
<dbReference type="FunFam" id="3.40.50.300:FF:000053">
    <property type="entry name" value="Signal recognition particle receptor FtsY"/>
    <property type="match status" value="1"/>
</dbReference>
<dbReference type="SMART" id="SM00963">
    <property type="entry name" value="SRP54_N"/>
    <property type="match status" value="1"/>
</dbReference>
<comment type="subcellular location">
    <subcellularLocation>
        <location evidence="9">Cell membrane</location>
        <topology evidence="9">Peripheral membrane protein</topology>
        <orientation evidence="9">Cytoplasmic side</orientation>
    </subcellularLocation>
    <subcellularLocation>
        <location evidence="9">Cytoplasm</location>
    </subcellularLocation>
</comment>
<evidence type="ECO:0000256" key="5">
    <source>
        <dbReference type="ARBA" id="ARBA00023134"/>
    </source>
</evidence>
<dbReference type="PANTHER" id="PTHR43134">
    <property type="entry name" value="SIGNAL RECOGNITION PARTICLE RECEPTOR SUBUNIT ALPHA"/>
    <property type="match status" value="1"/>
</dbReference>
<dbReference type="PANTHER" id="PTHR43134:SF1">
    <property type="entry name" value="SIGNAL RECOGNITION PARTICLE RECEPTOR SUBUNIT ALPHA"/>
    <property type="match status" value="1"/>
</dbReference>
<dbReference type="GO" id="GO:0006614">
    <property type="term" value="P:SRP-dependent cotranslational protein targeting to membrane"/>
    <property type="evidence" value="ECO:0007669"/>
    <property type="project" value="InterPro"/>
</dbReference>
<feature type="region of interest" description="Disordered" evidence="10">
    <location>
        <begin position="34"/>
        <end position="56"/>
    </location>
</feature>
<accession>A0A1C4UQ64</accession>
<protein>
    <recommendedName>
        <fullName evidence="9">Signal recognition particle receptor FtsY</fullName>
        <shortName evidence="9">SRP receptor</shortName>
        <ecNumber evidence="9">3.6.5.4</ecNumber>
    </recommendedName>
</protein>
<feature type="domain" description="SRP54-type proteins GTP-binding" evidence="12">
    <location>
        <begin position="187"/>
        <end position="386"/>
    </location>
</feature>
<keyword evidence="6 9" id="KW-0472">Membrane</keyword>
<evidence type="ECO:0000313" key="15">
    <source>
        <dbReference type="Proteomes" id="UP000198253"/>
    </source>
</evidence>
<dbReference type="FunFam" id="1.20.120.140:FF:000002">
    <property type="entry name" value="Signal recognition particle receptor FtsY"/>
    <property type="match status" value="1"/>
</dbReference>
<feature type="binding site" evidence="9">
    <location>
        <begin position="276"/>
        <end position="280"/>
    </location>
    <ligand>
        <name>GTP</name>
        <dbReference type="ChEBI" id="CHEBI:37565"/>
    </ligand>
</feature>
<dbReference type="Gene3D" id="3.40.50.300">
    <property type="entry name" value="P-loop containing nucleotide triphosphate hydrolases"/>
    <property type="match status" value="1"/>
</dbReference>
<proteinExistence type="inferred from homology"/>
<dbReference type="Pfam" id="PF02881">
    <property type="entry name" value="SRP54_N"/>
    <property type="match status" value="1"/>
</dbReference>
<keyword evidence="5 9" id="KW-0342">GTP-binding</keyword>
<evidence type="ECO:0000259" key="13">
    <source>
        <dbReference type="SMART" id="SM00963"/>
    </source>
</evidence>
<dbReference type="SUPFAM" id="SSF47364">
    <property type="entry name" value="Domain of the SRP/SRP receptor G-proteins"/>
    <property type="match status" value="1"/>
</dbReference>
<evidence type="ECO:0000313" key="14">
    <source>
        <dbReference type="EMBL" id="SCE73774.1"/>
    </source>
</evidence>
<dbReference type="Pfam" id="PF00448">
    <property type="entry name" value="SRP54"/>
    <property type="match status" value="1"/>
</dbReference>
<dbReference type="SMART" id="SM00382">
    <property type="entry name" value="AAA"/>
    <property type="match status" value="1"/>
</dbReference>
<reference evidence="15" key="1">
    <citation type="submission" date="2016-06" db="EMBL/GenBank/DDBJ databases">
        <authorList>
            <person name="Varghese N."/>
            <person name="Submissions Spin"/>
        </authorList>
    </citation>
    <scope>NUCLEOTIDE SEQUENCE [LARGE SCALE GENOMIC DNA]</scope>
    <source>
        <strain evidence="15">DSM 43816</strain>
    </source>
</reference>
<feature type="domain" description="Signal recognition particle SRP54 helical bundle" evidence="13">
    <location>
        <begin position="90"/>
        <end position="170"/>
    </location>
</feature>
<dbReference type="EMBL" id="LT607413">
    <property type="protein sequence ID" value="SCE73774.1"/>
    <property type="molecule type" value="Genomic_DNA"/>
</dbReference>
<evidence type="ECO:0000256" key="1">
    <source>
        <dbReference type="ARBA" id="ARBA00022475"/>
    </source>
</evidence>
<dbReference type="FunCoup" id="A0A1C4UQ64">
    <property type="interactions" value="230"/>
</dbReference>
<feature type="binding site" evidence="9">
    <location>
        <begin position="338"/>
        <end position="341"/>
    </location>
    <ligand>
        <name>GTP</name>
        <dbReference type="ChEBI" id="CHEBI:37565"/>
    </ligand>
</feature>
<comment type="catalytic activity">
    <reaction evidence="8 9">
        <text>GTP + H2O = GDP + phosphate + H(+)</text>
        <dbReference type="Rhea" id="RHEA:19669"/>
        <dbReference type="ChEBI" id="CHEBI:15377"/>
        <dbReference type="ChEBI" id="CHEBI:15378"/>
        <dbReference type="ChEBI" id="CHEBI:37565"/>
        <dbReference type="ChEBI" id="CHEBI:43474"/>
        <dbReference type="ChEBI" id="CHEBI:58189"/>
        <dbReference type="EC" id="3.6.5.4"/>
    </reaction>
</comment>
<dbReference type="NCBIfam" id="TIGR00064">
    <property type="entry name" value="ftsY"/>
    <property type="match status" value="1"/>
</dbReference>
<evidence type="ECO:0000256" key="3">
    <source>
        <dbReference type="ARBA" id="ARBA00022741"/>
    </source>
</evidence>
<dbReference type="InterPro" id="IPR000897">
    <property type="entry name" value="SRP54_GTPase_dom"/>
</dbReference>
<evidence type="ECO:0000256" key="10">
    <source>
        <dbReference type="SAM" id="MobiDB-lite"/>
    </source>
</evidence>
<evidence type="ECO:0000256" key="2">
    <source>
        <dbReference type="ARBA" id="ARBA00022490"/>
    </source>
</evidence>
<comment type="subunit">
    <text evidence="9">Part of the signal recognition particle protein translocation system, which is composed of SRP and FtsY.</text>
</comment>
<dbReference type="InterPro" id="IPR013822">
    <property type="entry name" value="Signal_recog_particl_SRP54_hlx"/>
</dbReference>
<feature type="domain" description="AAA+ ATPase" evidence="11">
    <location>
        <begin position="186"/>
        <end position="336"/>
    </location>
</feature>
<comment type="similarity">
    <text evidence="9">Belongs to the GTP-binding SRP family. FtsY subfamily.</text>
</comment>
<name>A0A1C4UQ64_MICEC</name>
<evidence type="ECO:0000256" key="6">
    <source>
        <dbReference type="ARBA" id="ARBA00023136"/>
    </source>
</evidence>
<keyword evidence="3 9" id="KW-0547">Nucleotide-binding</keyword>
<keyword evidence="2 9" id="KW-0963">Cytoplasm</keyword>
<dbReference type="Proteomes" id="UP000198253">
    <property type="component" value="Chromosome I"/>
</dbReference>
<evidence type="ECO:0000259" key="11">
    <source>
        <dbReference type="SMART" id="SM00382"/>
    </source>
</evidence>
<evidence type="ECO:0000256" key="7">
    <source>
        <dbReference type="ARBA" id="ARBA00023170"/>
    </source>
</evidence>
<dbReference type="SMART" id="SM00962">
    <property type="entry name" value="SRP54"/>
    <property type="match status" value="1"/>
</dbReference>
<dbReference type="HAMAP" id="MF_00920">
    <property type="entry name" value="FtsY"/>
    <property type="match status" value="1"/>
</dbReference>
<dbReference type="InterPro" id="IPR004390">
    <property type="entry name" value="SR_rcpt_FtsY"/>
</dbReference>
<dbReference type="EC" id="3.6.5.4" evidence="9"/>
<dbReference type="InterPro" id="IPR027417">
    <property type="entry name" value="P-loop_NTPase"/>
</dbReference>
<dbReference type="Gene3D" id="1.20.120.140">
    <property type="entry name" value="Signal recognition particle SRP54, nucleotide-binding domain"/>
    <property type="match status" value="1"/>
</dbReference>
<gene>
    <name evidence="9" type="primary">ftsY</name>
    <name evidence="14" type="ORF">GA0070618_0543</name>
</gene>
<evidence type="ECO:0000256" key="4">
    <source>
        <dbReference type="ARBA" id="ARBA00022801"/>
    </source>
</evidence>
<dbReference type="GO" id="GO:0003924">
    <property type="term" value="F:GTPase activity"/>
    <property type="evidence" value="ECO:0007669"/>
    <property type="project" value="UniProtKB-UniRule"/>
</dbReference>
<dbReference type="GO" id="GO:0005886">
    <property type="term" value="C:plasma membrane"/>
    <property type="evidence" value="ECO:0007669"/>
    <property type="project" value="UniProtKB-SubCell"/>
</dbReference>
<keyword evidence="15" id="KW-1185">Reference proteome</keyword>
<evidence type="ECO:0000256" key="8">
    <source>
        <dbReference type="ARBA" id="ARBA00048027"/>
    </source>
</evidence>
<keyword evidence="7 9" id="KW-0675">Receptor</keyword>
<evidence type="ECO:0000259" key="12">
    <source>
        <dbReference type="SMART" id="SM00962"/>
    </source>
</evidence>
<dbReference type="InParanoid" id="A0A1C4UQ64"/>
<feature type="binding site" evidence="9">
    <location>
        <begin position="194"/>
        <end position="201"/>
    </location>
    <ligand>
        <name>GTP</name>
        <dbReference type="ChEBI" id="CHEBI:37565"/>
    </ligand>
</feature>
<dbReference type="GO" id="GO:0005525">
    <property type="term" value="F:GTP binding"/>
    <property type="evidence" value="ECO:0007669"/>
    <property type="project" value="UniProtKB-UniRule"/>
</dbReference>
<sequence length="394" mass="41647">MADYLVVALVLLGVLLLSVAGLVVPKLRRRPEPRLPEAQAPTRVEDRPVAPPVEAPTGVVVEPPLVEVPPVVEVPPLEVPEPTAGRLVRLRSRLSRSQNVFGKGLLGLLSRDHLDEDAWEEIEDSLITADVGIDATREIVDRLRERTRVLGTRSATELRALLAAELVNALDPTLDRSLRTAPKEGMPAVVLVVGVNGAGKTTTCGKIARVLVADGRSVLLGAADTFRAAAADQLETWGGRVGAETVRGPEAADPASVAFDAVKRGIATGVDTVLIDTAGRLQNKIGLMDELGKVKRVVEKHGPIDETLLILDATTGQNGLEQARVFTEVVNVTGVALTKLDGTAKGGIVIAVQRKLGIPVKLVGLGEGKDDLAPFEPTQFVDALLGTEPLARDA</sequence>
<dbReference type="RefSeq" id="WP_088980206.1">
    <property type="nucleotide sequence ID" value="NZ_LT607413.1"/>
</dbReference>
<organism evidence="14 15">
    <name type="scientific">Micromonospora echinospora</name>
    <name type="common">Micromonospora purpurea</name>
    <dbReference type="NCBI Taxonomy" id="1877"/>
    <lineage>
        <taxon>Bacteria</taxon>
        <taxon>Bacillati</taxon>
        <taxon>Actinomycetota</taxon>
        <taxon>Actinomycetes</taxon>
        <taxon>Micromonosporales</taxon>
        <taxon>Micromonosporaceae</taxon>
        <taxon>Micromonospora</taxon>
    </lineage>
</organism>
<dbReference type="SUPFAM" id="SSF52540">
    <property type="entry name" value="P-loop containing nucleoside triphosphate hydrolases"/>
    <property type="match status" value="1"/>
</dbReference>
<dbReference type="InterPro" id="IPR003593">
    <property type="entry name" value="AAA+_ATPase"/>
</dbReference>
<dbReference type="InterPro" id="IPR042101">
    <property type="entry name" value="SRP54_N_sf"/>
</dbReference>
<dbReference type="OrthoDB" id="9804720at2"/>